<dbReference type="GO" id="GO:0008879">
    <property type="term" value="F:glucose-1-phosphate thymidylyltransferase activity"/>
    <property type="evidence" value="ECO:0007669"/>
    <property type="project" value="UniProtKB-EC"/>
</dbReference>
<dbReference type="NCBIfam" id="TIGR01208">
    <property type="entry name" value="rmlA_long"/>
    <property type="match status" value="1"/>
</dbReference>
<dbReference type="InterPro" id="IPR005835">
    <property type="entry name" value="NTP_transferase_dom"/>
</dbReference>
<dbReference type="RefSeq" id="WP_209971739.1">
    <property type="nucleotide sequence ID" value="NZ_JAGGLB010000007.1"/>
</dbReference>
<dbReference type="PANTHER" id="PTHR42883:SF2">
    <property type="entry name" value="THYMIDYLYLTRANSFERASE"/>
    <property type="match status" value="1"/>
</dbReference>
<dbReference type="SUPFAM" id="SSF53448">
    <property type="entry name" value="Nucleotide-diphospho-sugar transferases"/>
    <property type="match status" value="1"/>
</dbReference>
<dbReference type="InterPro" id="IPR029044">
    <property type="entry name" value="Nucleotide-diphossugar_trans"/>
</dbReference>
<dbReference type="PANTHER" id="PTHR42883">
    <property type="entry name" value="GLUCOSE-1-PHOSPHATE THYMIDYLTRANSFERASE"/>
    <property type="match status" value="1"/>
</dbReference>
<sequence length="357" mass="39755">MKGLILCGGVGSRLRPLTFSRPKHLLPLMNKPVLFYGIEAMIQAGIKEIAVVVSPSYRKVFDEALQGGAPWNIAISLIEQQEPKGLADAVRAAEPFIQQDDFLLYLGDNVIDGSLLPLIHKFQTENLDGLVSVSSVEAPERFGVVQLDGEKIEKVVEKPKNPPSNLAINGVYLFRHTLFGAISKIHPSARGEYELTDAIQQLIDDHYQLGVFRSPYWWKDTGLPKDLITCNQYFLQKLDRISIKGTVDQESSISNSVVIGEHARIINSVIRGPVIIGEHAIIENSYIGPYSSISNHVSIYNCELENSIVMENTLLDCIPHRIDESLIGGEVKMIGKSQQPQCIQLWVGDHSQIYFPR</sequence>
<organism evidence="2 3">
    <name type="scientific">Paenibacillus eucommiae</name>
    <dbReference type="NCBI Taxonomy" id="1355755"/>
    <lineage>
        <taxon>Bacteria</taxon>
        <taxon>Bacillati</taxon>
        <taxon>Bacillota</taxon>
        <taxon>Bacilli</taxon>
        <taxon>Bacillales</taxon>
        <taxon>Paenibacillaceae</taxon>
        <taxon>Paenibacillus</taxon>
    </lineage>
</organism>
<evidence type="ECO:0000313" key="2">
    <source>
        <dbReference type="EMBL" id="MBP1990985.1"/>
    </source>
</evidence>
<evidence type="ECO:0000259" key="1">
    <source>
        <dbReference type="Pfam" id="PF00483"/>
    </source>
</evidence>
<keyword evidence="2" id="KW-0808">Transferase</keyword>
<evidence type="ECO:0000313" key="3">
    <source>
        <dbReference type="Proteomes" id="UP001519287"/>
    </source>
</evidence>
<dbReference type="EC" id="2.7.7.24" evidence="2"/>
<gene>
    <name evidence="2" type="ORF">J2Z66_002592</name>
</gene>
<dbReference type="Gene3D" id="3.90.550.10">
    <property type="entry name" value="Spore Coat Polysaccharide Biosynthesis Protein SpsA, Chain A"/>
    <property type="match status" value="1"/>
</dbReference>
<keyword evidence="3" id="KW-1185">Reference proteome</keyword>
<dbReference type="Proteomes" id="UP001519287">
    <property type="component" value="Unassembled WGS sequence"/>
</dbReference>
<keyword evidence="2" id="KW-0548">Nucleotidyltransferase</keyword>
<dbReference type="EMBL" id="JAGGLB010000007">
    <property type="protein sequence ID" value="MBP1990985.1"/>
    <property type="molecule type" value="Genomic_DNA"/>
</dbReference>
<reference evidence="2 3" key="1">
    <citation type="submission" date="2021-03" db="EMBL/GenBank/DDBJ databases">
        <title>Genomic Encyclopedia of Type Strains, Phase IV (KMG-IV): sequencing the most valuable type-strain genomes for metagenomic binning, comparative biology and taxonomic classification.</title>
        <authorList>
            <person name="Goeker M."/>
        </authorList>
    </citation>
    <scope>NUCLEOTIDE SEQUENCE [LARGE SCALE GENOMIC DNA]</scope>
    <source>
        <strain evidence="2 3">DSM 26048</strain>
    </source>
</reference>
<accession>A0ABS4IV68</accession>
<protein>
    <submittedName>
        <fullName evidence="2">Glucose-1-phosphate thymidylyltransferase</fullName>
        <ecNumber evidence="2">2.7.7.24</ecNumber>
    </submittedName>
</protein>
<dbReference type="InterPro" id="IPR005908">
    <property type="entry name" value="G1P_thy_trans_l"/>
</dbReference>
<name>A0ABS4IV68_9BACL</name>
<comment type="caution">
    <text evidence="2">The sequence shown here is derived from an EMBL/GenBank/DDBJ whole genome shotgun (WGS) entry which is preliminary data.</text>
</comment>
<dbReference type="Gene3D" id="2.160.10.10">
    <property type="entry name" value="Hexapeptide repeat proteins"/>
    <property type="match status" value="1"/>
</dbReference>
<dbReference type="Pfam" id="PF00483">
    <property type="entry name" value="NTP_transferase"/>
    <property type="match status" value="1"/>
</dbReference>
<dbReference type="CDD" id="cd04189">
    <property type="entry name" value="G1P_TT_long"/>
    <property type="match status" value="1"/>
</dbReference>
<feature type="domain" description="Nucleotidyl transferase" evidence="1">
    <location>
        <begin position="2"/>
        <end position="235"/>
    </location>
</feature>
<proteinExistence type="predicted"/>